<dbReference type="Pfam" id="PF12223">
    <property type="entry name" value="DUF3602"/>
    <property type="match status" value="1"/>
</dbReference>
<evidence type="ECO:0000313" key="3">
    <source>
        <dbReference type="Proteomes" id="UP000800040"/>
    </source>
</evidence>
<protein>
    <submittedName>
        <fullName evidence="2">Uncharacterized protein</fullName>
    </submittedName>
</protein>
<feature type="compositionally biased region" description="Low complexity" evidence="1">
    <location>
        <begin position="117"/>
        <end position="131"/>
    </location>
</feature>
<dbReference type="PANTHER" id="PTHR34693">
    <property type="entry name" value="PROTEIN PAR32"/>
    <property type="match status" value="1"/>
</dbReference>
<keyword evidence="3" id="KW-1185">Reference proteome</keyword>
<dbReference type="Proteomes" id="UP000800040">
    <property type="component" value="Unassembled WGS sequence"/>
</dbReference>
<dbReference type="EMBL" id="ML975259">
    <property type="protein sequence ID" value="KAF1837690.1"/>
    <property type="molecule type" value="Genomic_DNA"/>
</dbReference>
<reference evidence="2" key="1">
    <citation type="submission" date="2020-01" db="EMBL/GenBank/DDBJ databases">
        <authorList>
            <consortium name="DOE Joint Genome Institute"/>
            <person name="Haridas S."/>
            <person name="Albert R."/>
            <person name="Binder M."/>
            <person name="Bloem J."/>
            <person name="Labutti K."/>
            <person name="Salamov A."/>
            <person name="Andreopoulos B."/>
            <person name="Baker S.E."/>
            <person name="Barry K."/>
            <person name="Bills G."/>
            <person name="Bluhm B.H."/>
            <person name="Cannon C."/>
            <person name="Castanera R."/>
            <person name="Culley D.E."/>
            <person name="Daum C."/>
            <person name="Ezra D."/>
            <person name="Gonzalez J.B."/>
            <person name="Henrissat B."/>
            <person name="Kuo A."/>
            <person name="Liang C."/>
            <person name="Lipzen A."/>
            <person name="Lutzoni F."/>
            <person name="Magnuson J."/>
            <person name="Mondo S."/>
            <person name="Nolan M."/>
            <person name="Ohm R."/>
            <person name="Pangilinan J."/>
            <person name="Park H.-J."/>
            <person name="Ramirez L."/>
            <person name="Alfaro M."/>
            <person name="Sun H."/>
            <person name="Tritt A."/>
            <person name="Yoshinaga Y."/>
            <person name="Zwiers L.-H."/>
            <person name="Turgeon B.G."/>
            <person name="Goodwin S.B."/>
            <person name="Spatafora J.W."/>
            <person name="Crous P.W."/>
            <person name="Grigoriev I.V."/>
        </authorList>
    </citation>
    <scope>NUCLEOTIDE SEQUENCE</scope>
    <source>
        <strain evidence="2">P77</strain>
    </source>
</reference>
<dbReference type="OrthoDB" id="5424462at2759"/>
<accession>A0A6A5KNG0</accession>
<dbReference type="AlphaFoldDB" id="A0A6A5KNG0"/>
<evidence type="ECO:0000256" key="1">
    <source>
        <dbReference type="SAM" id="MobiDB-lite"/>
    </source>
</evidence>
<gene>
    <name evidence="2" type="ORF">BDW02DRAFT_576970</name>
</gene>
<sequence>MPSSFHISEPHPSASTYMYSGRGGAGNAMRIKPSEVTAGPTASGPASRTKLTPPPSNAMYATGRGGAGNMKRSERAMFSFDEELAQQERLRSQQAPVYHIGRGGAGNLVDEMKPRSQRQNSASSSSSVESVQSEKDGVRRSMENAWQRLSRKVSHQ</sequence>
<dbReference type="PANTHER" id="PTHR34693:SF2">
    <property type="entry name" value="DUF3602 DOMAIN-CONTAINING PROTEIN"/>
    <property type="match status" value="1"/>
</dbReference>
<feature type="compositionally biased region" description="Basic and acidic residues" evidence="1">
    <location>
        <begin position="132"/>
        <end position="142"/>
    </location>
</feature>
<dbReference type="InterPro" id="IPR053203">
    <property type="entry name" value="Cisplatin_resist-associated"/>
</dbReference>
<dbReference type="InterPro" id="IPR022024">
    <property type="entry name" value="DUF3602"/>
</dbReference>
<name>A0A6A5KNG0_9PLEO</name>
<feature type="region of interest" description="Disordered" evidence="1">
    <location>
        <begin position="1"/>
        <end position="156"/>
    </location>
</feature>
<proteinExistence type="predicted"/>
<organism evidence="2 3">
    <name type="scientific">Decorospora gaudefroyi</name>
    <dbReference type="NCBI Taxonomy" id="184978"/>
    <lineage>
        <taxon>Eukaryota</taxon>
        <taxon>Fungi</taxon>
        <taxon>Dikarya</taxon>
        <taxon>Ascomycota</taxon>
        <taxon>Pezizomycotina</taxon>
        <taxon>Dothideomycetes</taxon>
        <taxon>Pleosporomycetidae</taxon>
        <taxon>Pleosporales</taxon>
        <taxon>Pleosporineae</taxon>
        <taxon>Pleosporaceae</taxon>
        <taxon>Decorospora</taxon>
    </lineage>
</organism>
<evidence type="ECO:0000313" key="2">
    <source>
        <dbReference type="EMBL" id="KAF1837690.1"/>
    </source>
</evidence>